<dbReference type="Proteomes" id="UP000218023">
    <property type="component" value="Unassembled WGS sequence"/>
</dbReference>
<reference evidence="1 2" key="1">
    <citation type="submission" date="2017-09" db="EMBL/GenBank/DDBJ databases">
        <title>Paracoccus alkalisoli sp. nov., isolated from saline alkaline soil.</title>
        <authorList>
            <person name="Dong X."/>
            <person name="Zhang G."/>
        </authorList>
    </citation>
    <scope>NUCLEOTIDE SEQUENCE [LARGE SCALE GENOMIC DNA]</scope>
    <source>
        <strain evidence="1 2">WN007</strain>
    </source>
</reference>
<protein>
    <submittedName>
        <fullName evidence="1">Uncharacterized protein</fullName>
    </submittedName>
</protein>
<comment type="caution">
    <text evidence="1">The sequence shown here is derived from an EMBL/GenBank/DDBJ whole genome shotgun (WGS) entry which is preliminary data.</text>
</comment>
<dbReference type="RefSeq" id="WP_095640606.1">
    <property type="nucleotide sequence ID" value="NZ_NSJZ01000010.1"/>
</dbReference>
<gene>
    <name evidence="1" type="ORF">CK240_12115</name>
</gene>
<dbReference type="EMBL" id="NSJZ01000010">
    <property type="protein sequence ID" value="PAU96816.1"/>
    <property type="molecule type" value="Genomic_DNA"/>
</dbReference>
<name>A0A2A2GGQ3_9RHOB</name>
<keyword evidence="2" id="KW-1185">Reference proteome</keyword>
<proteinExistence type="predicted"/>
<dbReference type="AlphaFoldDB" id="A0A2A2GGQ3"/>
<sequence length="65" mass="7433">MKLLADAQPMLAWHLSDVTVCLWRKDDFERTGSAARDCAGKQFEIIALESLDFSWPSRADQTFRS</sequence>
<accession>A0A2A2GGQ3</accession>
<evidence type="ECO:0000313" key="1">
    <source>
        <dbReference type="EMBL" id="PAU96816.1"/>
    </source>
</evidence>
<evidence type="ECO:0000313" key="2">
    <source>
        <dbReference type="Proteomes" id="UP000218023"/>
    </source>
</evidence>
<organism evidence="1 2">
    <name type="scientific">Paracoccus salipaludis</name>
    <dbReference type="NCBI Taxonomy" id="2032623"/>
    <lineage>
        <taxon>Bacteria</taxon>
        <taxon>Pseudomonadati</taxon>
        <taxon>Pseudomonadota</taxon>
        <taxon>Alphaproteobacteria</taxon>
        <taxon>Rhodobacterales</taxon>
        <taxon>Paracoccaceae</taxon>
        <taxon>Paracoccus</taxon>
    </lineage>
</organism>